<name>A0A9K3GWS5_HELAN</name>
<accession>A0A9K3GWS5</accession>
<keyword evidence="1" id="KW-0344">Guanine-nucleotide releasing factor</keyword>
<evidence type="ECO:0000256" key="1">
    <source>
        <dbReference type="PROSITE-ProRule" id="PRU00663"/>
    </source>
</evidence>
<reference evidence="4" key="2">
    <citation type="submission" date="2020-06" db="EMBL/GenBank/DDBJ databases">
        <title>Helianthus annuus Genome sequencing and assembly Release 2.</title>
        <authorList>
            <person name="Gouzy J."/>
            <person name="Langlade N."/>
            <person name="Munos S."/>
        </authorList>
    </citation>
    <scope>NUCLEOTIDE SEQUENCE</scope>
    <source>
        <tissue evidence="4">Leaves</tissue>
    </source>
</reference>
<evidence type="ECO:0000313" key="4">
    <source>
        <dbReference type="EMBL" id="KAF5757766.1"/>
    </source>
</evidence>
<feature type="chain" id="PRO_5039942312" evidence="2">
    <location>
        <begin position="26"/>
        <end position="43"/>
    </location>
</feature>
<dbReference type="Gramene" id="mRNA:HanXRQr2_Chr17g0830551">
    <property type="protein sequence ID" value="mRNA:HanXRQr2_Chr17g0830551"/>
    <property type="gene ID" value="HanXRQr2_Chr17g0830551"/>
</dbReference>
<keyword evidence="5" id="KW-1185">Reference proteome</keyword>
<dbReference type="EMBL" id="MNCJ02000332">
    <property type="protein sequence ID" value="KAF5757766.1"/>
    <property type="molecule type" value="Genomic_DNA"/>
</dbReference>
<proteinExistence type="predicted"/>
<dbReference type="InterPro" id="IPR005512">
    <property type="entry name" value="PRONE_dom"/>
</dbReference>
<organism evidence="4 5">
    <name type="scientific">Helianthus annuus</name>
    <name type="common">Common sunflower</name>
    <dbReference type="NCBI Taxonomy" id="4232"/>
    <lineage>
        <taxon>Eukaryota</taxon>
        <taxon>Viridiplantae</taxon>
        <taxon>Streptophyta</taxon>
        <taxon>Embryophyta</taxon>
        <taxon>Tracheophyta</taxon>
        <taxon>Spermatophyta</taxon>
        <taxon>Magnoliopsida</taxon>
        <taxon>eudicotyledons</taxon>
        <taxon>Gunneridae</taxon>
        <taxon>Pentapetalae</taxon>
        <taxon>asterids</taxon>
        <taxon>campanulids</taxon>
        <taxon>Asterales</taxon>
        <taxon>Asteraceae</taxon>
        <taxon>Asteroideae</taxon>
        <taxon>Heliantheae alliance</taxon>
        <taxon>Heliantheae</taxon>
        <taxon>Helianthus</taxon>
    </lineage>
</organism>
<reference evidence="4" key="1">
    <citation type="journal article" date="2017" name="Nature">
        <title>The sunflower genome provides insights into oil metabolism, flowering and Asterid evolution.</title>
        <authorList>
            <person name="Badouin H."/>
            <person name="Gouzy J."/>
            <person name="Grassa C.J."/>
            <person name="Murat F."/>
            <person name="Staton S.E."/>
            <person name="Cottret L."/>
            <person name="Lelandais-Briere C."/>
            <person name="Owens G.L."/>
            <person name="Carrere S."/>
            <person name="Mayjonade B."/>
            <person name="Legrand L."/>
            <person name="Gill N."/>
            <person name="Kane N.C."/>
            <person name="Bowers J.E."/>
            <person name="Hubner S."/>
            <person name="Bellec A."/>
            <person name="Berard A."/>
            <person name="Berges H."/>
            <person name="Blanchet N."/>
            <person name="Boniface M.C."/>
            <person name="Brunel D."/>
            <person name="Catrice O."/>
            <person name="Chaidir N."/>
            <person name="Claudel C."/>
            <person name="Donnadieu C."/>
            <person name="Faraut T."/>
            <person name="Fievet G."/>
            <person name="Helmstetter N."/>
            <person name="King M."/>
            <person name="Knapp S.J."/>
            <person name="Lai Z."/>
            <person name="Le Paslier M.C."/>
            <person name="Lippi Y."/>
            <person name="Lorenzon L."/>
            <person name="Mandel J.R."/>
            <person name="Marage G."/>
            <person name="Marchand G."/>
            <person name="Marquand E."/>
            <person name="Bret-Mestries E."/>
            <person name="Morien E."/>
            <person name="Nambeesan S."/>
            <person name="Nguyen T."/>
            <person name="Pegot-Espagnet P."/>
            <person name="Pouilly N."/>
            <person name="Raftis F."/>
            <person name="Sallet E."/>
            <person name="Schiex T."/>
            <person name="Thomas J."/>
            <person name="Vandecasteele C."/>
            <person name="Vares D."/>
            <person name="Vear F."/>
            <person name="Vautrin S."/>
            <person name="Crespi M."/>
            <person name="Mangin B."/>
            <person name="Burke J.M."/>
            <person name="Salse J."/>
            <person name="Munos S."/>
            <person name="Vincourt P."/>
            <person name="Rieseberg L.H."/>
            <person name="Langlade N.B."/>
        </authorList>
    </citation>
    <scope>NUCLEOTIDE SEQUENCE</scope>
    <source>
        <tissue evidence="4">Leaves</tissue>
    </source>
</reference>
<sequence>MSGGGKGTSSTLALSNAIQILLLLRLESSINVLQCWKIGTQDG</sequence>
<feature type="signal peptide" evidence="2">
    <location>
        <begin position="1"/>
        <end position="25"/>
    </location>
</feature>
<dbReference type="AlphaFoldDB" id="A0A9K3GWS5"/>
<dbReference type="PROSITE" id="PS51334">
    <property type="entry name" value="PRONE"/>
    <property type="match status" value="1"/>
</dbReference>
<comment type="caution">
    <text evidence="4">The sequence shown here is derived from an EMBL/GenBank/DDBJ whole genome shotgun (WGS) entry which is preliminary data.</text>
</comment>
<evidence type="ECO:0000256" key="2">
    <source>
        <dbReference type="SAM" id="SignalP"/>
    </source>
</evidence>
<protein>
    <submittedName>
        <fullName evidence="4">PRONE domain-containing protein</fullName>
    </submittedName>
</protein>
<keyword evidence="2" id="KW-0732">Signal</keyword>
<feature type="domain" description="PRONE" evidence="3">
    <location>
        <begin position="1"/>
        <end position="43"/>
    </location>
</feature>
<gene>
    <name evidence="4" type="ORF">HanXRQr2_Chr17g0830551</name>
</gene>
<dbReference type="Proteomes" id="UP000215914">
    <property type="component" value="Unassembled WGS sequence"/>
</dbReference>
<dbReference type="GO" id="GO:0005085">
    <property type="term" value="F:guanyl-nucleotide exchange factor activity"/>
    <property type="evidence" value="ECO:0007669"/>
    <property type="project" value="UniProtKB-UniRule"/>
</dbReference>
<evidence type="ECO:0000259" key="3">
    <source>
        <dbReference type="PROSITE" id="PS51334"/>
    </source>
</evidence>
<evidence type="ECO:0000313" key="5">
    <source>
        <dbReference type="Proteomes" id="UP000215914"/>
    </source>
</evidence>